<feature type="coiled-coil region" evidence="1">
    <location>
        <begin position="91"/>
        <end position="118"/>
    </location>
</feature>
<feature type="compositionally biased region" description="Acidic residues" evidence="2">
    <location>
        <begin position="320"/>
        <end position="329"/>
    </location>
</feature>
<feature type="region of interest" description="Disordered" evidence="2">
    <location>
        <begin position="235"/>
        <end position="414"/>
    </location>
</feature>
<evidence type="ECO:0000313" key="5">
    <source>
        <dbReference type="Proteomes" id="UP000635477"/>
    </source>
</evidence>
<keyword evidence="1" id="KW-0175">Coiled coil</keyword>
<dbReference type="EMBL" id="JABEYC010000317">
    <property type="protein sequence ID" value="KAF4979119.1"/>
    <property type="molecule type" value="Genomic_DNA"/>
</dbReference>
<accession>A0A8H4UMB2</accession>
<reference evidence="4" key="2">
    <citation type="submission" date="2020-05" db="EMBL/GenBank/DDBJ databases">
        <authorList>
            <person name="Kim H.-S."/>
            <person name="Proctor R.H."/>
            <person name="Brown D.W."/>
        </authorList>
    </citation>
    <scope>NUCLEOTIDE SEQUENCE</scope>
    <source>
        <strain evidence="4">NRRL 22465</strain>
    </source>
</reference>
<comment type="caution">
    <text evidence="4">The sequence shown here is derived from an EMBL/GenBank/DDBJ whole genome shotgun (WGS) entry which is preliminary data.</text>
</comment>
<feature type="region of interest" description="Disordered" evidence="2">
    <location>
        <begin position="1"/>
        <end position="68"/>
    </location>
</feature>
<organism evidence="4 5">
    <name type="scientific">Fusarium zealandicum</name>
    <dbReference type="NCBI Taxonomy" id="1053134"/>
    <lineage>
        <taxon>Eukaryota</taxon>
        <taxon>Fungi</taxon>
        <taxon>Dikarya</taxon>
        <taxon>Ascomycota</taxon>
        <taxon>Pezizomycotina</taxon>
        <taxon>Sordariomycetes</taxon>
        <taxon>Hypocreomycetidae</taxon>
        <taxon>Hypocreales</taxon>
        <taxon>Nectriaceae</taxon>
        <taxon>Fusarium</taxon>
        <taxon>Fusarium staphyleae species complex</taxon>
    </lineage>
</organism>
<dbReference type="Pfam" id="PF12550">
    <property type="entry name" value="GCR1_C"/>
    <property type="match status" value="1"/>
</dbReference>
<protein>
    <recommendedName>
        <fullName evidence="3">Transcription activator GCR1-like domain-containing protein</fullName>
    </recommendedName>
</protein>
<feature type="compositionally biased region" description="Acidic residues" evidence="2">
    <location>
        <begin position="374"/>
        <end position="393"/>
    </location>
</feature>
<evidence type="ECO:0000256" key="2">
    <source>
        <dbReference type="SAM" id="MobiDB-lite"/>
    </source>
</evidence>
<feature type="compositionally biased region" description="Basic residues" evidence="2">
    <location>
        <begin position="261"/>
        <end position="280"/>
    </location>
</feature>
<feature type="compositionally biased region" description="Basic and acidic residues" evidence="2">
    <location>
        <begin position="306"/>
        <end position="319"/>
    </location>
</feature>
<gene>
    <name evidence="4" type="ORF">FZEAL_4609</name>
</gene>
<feature type="compositionally biased region" description="Basic and acidic residues" evidence="2">
    <location>
        <begin position="38"/>
        <end position="52"/>
    </location>
</feature>
<dbReference type="OrthoDB" id="428577at2759"/>
<name>A0A8H4UMB2_9HYPO</name>
<dbReference type="AlphaFoldDB" id="A0A8H4UMB2"/>
<evidence type="ECO:0000256" key="1">
    <source>
        <dbReference type="SAM" id="Coils"/>
    </source>
</evidence>
<evidence type="ECO:0000259" key="3">
    <source>
        <dbReference type="Pfam" id="PF12550"/>
    </source>
</evidence>
<evidence type="ECO:0000313" key="4">
    <source>
        <dbReference type="EMBL" id="KAF4979119.1"/>
    </source>
</evidence>
<keyword evidence="5" id="KW-1185">Reference proteome</keyword>
<sequence>MPPSPNRSPDPFVVGLSASKGPPHRSAPNPGLQTAELTPRHQSPEPLQDDRPIQNTSESDSESWIGDSADQVPLNLARTIVNMQEYYVGELEAEKRKTEQLLAQNSSMSQKMEAIENRLQMHVVLMDGFVSFMKDVKEGKFAVGAKTTWAEMKIAEQLGHEHIEAVQALDSNGLSGKKLVQHEMALSRPEESVRHYPDGKLAQPVGTLSCKDEAPFTTRSQREDSIYPKANQFITPEDDFDELPPTPCMHAAPVRSSGQRAPKRRNPFMRERRKARLRKRACTDDYVAPSRRPRLHLQNETGKTNSSDRHVTRQNRVDEDSMSDSDMSEPADMSGGNLSTARAWTPVNIHRDDDAPPVSTTDSTLERNPPVSEPSEEDDDLEYSPISDEDEQEPPSVPSRSSTTEWPDPLSTKPRYSVPRSVGYRYATGPPGQRFKYHRMPKTVALVWNEVKLGSHGNPAIEELECKYGIAWRLGTSQERKYASNYVGVRQKIVRKVEEMCGEDGISVKEACRRLDERVDGRMQLLMTALRKGEDPLKVIPKRG</sequence>
<dbReference type="Proteomes" id="UP000635477">
    <property type="component" value="Unassembled WGS sequence"/>
</dbReference>
<dbReference type="InterPro" id="IPR022210">
    <property type="entry name" value="TF_GCR1-like"/>
</dbReference>
<proteinExistence type="predicted"/>
<reference evidence="4" key="1">
    <citation type="journal article" date="2020" name="BMC Genomics">
        <title>Correction to: Identification and distribution of gene clusters required for synthesis of sphingolipid metabolism inhibitors in diverse species of the filamentous fungus Fusarium.</title>
        <authorList>
            <person name="Kim H.S."/>
            <person name="Lohmar J.M."/>
            <person name="Busman M."/>
            <person name="Brown D.W."/>
            <person name="Naumann T.A."/>
            <person name="Divon H.H."/>
            <person name="Lysoe E."/>
            <person name="Uhlig S."/>
            <person name="Proctor R.H."/>
        </authorList>
    </citation>
    <scope>NUCLEOTIDE SEQUENCE</scope>
    <source>
        <strain evidence="4">NRRL 22465</strain>
    </source>
</reference>
<feature type="domain" description="Transcription activator GCR1-like" evidence="3">
    <location>
        <begin position="435"/>
        <end position="517"/>
    </location>
</feature>